<dbReference type="InterPro" id="IPR050836">
    <property type="entry name" value="SDS22/Internalin_LRR"/>
</dbReference>
<dbReference type="InterPro" id="IPR032675">
    <property type="entry name" value="LRR_dom_sf"/>
</dbReference>
<keyword evidence="2" id="KW-0677">Repeat</keyword>
<sequence length="207" mass="23664">MQIIVKTTPEELTRARQWWKDLEGQWKFAYNEAVFGKGPTLEPPKDDELMILLIRADALRFAGPLAAHPNMTTVLTNLSGLIPLYHLTYLSISNMTFTSLEPLQRFTKMKHLFVYENKLTSLRGIENMLELEDLYAHGNAISDLLPITRLTNLKTLYVNGNKLTNANGLTETHGKNMKDLFILPNDDLPQREIIRIQNEIGLICRKA</sequence>
<protein>
    <recommendedName>
        <fullName evidence="5">Leucine-rich repeat domain-containing protein</fullName>
    </recommendedName>
</protein>
<name>A0A2D0NEA9_FLAN2</name>
<evidence type="ECO:0000256" key="1">
    <source>
        <dbReference type="ARBA" id="ARBA00022614"/>
    </source>
</evidence>
<keyword evidence="4" id="KW-1185">Reference proteome</keyword>
<dbReference type="SMART" id="SM00365">
    <property type="entry name" value="LRR_SD22"/>
    <property type="match status" value="2"/>
</dbReference>
<dbReference type="InterPro" id="IPR025875">
    <property type="entry name" value="Leu-rich_rpt_4"/>
</dbReference>
<evidence type="ECO:0000313" key="3">
    <source>
        <dbReference type="EMBL" id="PHN06706.1"/>
    </source>
</evidence>
<evidence type="ECO:0000256" key="2">
    <source>
        <dbReference type="ARBA" id="ARBA00022737"/>
    </source>
</evidence>
<dbReference type="PANTHER" id="PTHR46652:SF3">
    <property type="entry name" value="LEUCINE-RICH REPEAT-CONTAINING PROTEIN 9"/>
    <property type="match status" value="1"/>
</dbReference>
<organism evidence="3 4">
    <name type="scientific">Flavilitoribacter nigricans (strain ATCC 23147 / DSM 23189 / NBRC 102662 / NCIMB 1420 / SS-2)</name>
    <name type="common">Lewinella nigricans</name>
    <dbReference type="NCBI Taxonomy" id="1122177"/>
    <lineage>
        <taxon>Bacteria</taxon>
        <taxon>Pseudomonadati</taxon>
        <taxon>Bacteroidota</taxon>
        <taxon>Saprospiria</taxon>
        <taxon>Saprospirales</taxon>
        <taxon>Lewinellaceae</taxon>
        <taxon>Flavilitoribacter</taxon>
    </lineage>
</organism>
<dbReference type="PANTHER" id="PTHR46652">
    <property type="entry name" value="LEUCINE-RICH REPEAT AND IQ DOMAIN-CONTAINING PROTEIN 1-RELATED"/>
    <property type="match status" value="1"/>
</dbReference>
<comment type="caution">
    <text evidence="3">The sequence shown here is derived from an EMBL/GenBank/DDBJ whole genome shotgun (WGS) entry which is preliminary data.</text>
</comment>
<dbReference type="Proteomes" id="UP000223913">
    <property type="component" value="Unassembled WGS sequence"/>
</dbReference>
<dbReference type="OrthoDB" id="1490745at2"/>
<dbReference type="Gene3D" id="3.80.10.10">
    <property type="entry name" value="Ribonuclease Inhibitor"/>
    <property type="match status" value="1"/>
</dbReference>
<accession>A0A2D0NEA9</accession>
<evidence type="ECO:0008006" key="5">
    <source>
        <dbReference type="Google" id="ProtNLM"/>
    </source>
</evidence>
<gene>
    <name evidence="3" type="ORF">CRP01_10440</name>
</gene>
<dbReference type="SUPFAM" id="SSF52075">
    <property type="entry name" value="Outer arm dynein light chain 1"/>
    <property type="match status" value="1"/>
</dbReference>
<proteinExistence type="predicted"/>
<dbReference type="EMBL" id="PDUD01000017">
    <property type="protein sequence ID" value="PHN06706.1"/>
    <property type="molecule type" value="Genomic_DNA"/>
</dbReference>
<dbReference type="RefSeq" id="WP_099149963.1">
    <property type="nucleotide sequence ID" value="NZ_PDUD01000017.1"/>
</dbReference>
<evidence type="ECO:0000313" key="4">
    <source>
        <dbReference type="Proteomes" id="UP000223913"/>
    </source>
</evidence>
<dbReference type="Pfam" id="PF12799">
    <property type="entry name" value="LRR_4"/>
    <property type="match status" value="1"/>
</dbReference>
<reference evidence="3 4" key="1">
    <citation type="submission" date="2017-10" db="EMBL/GenBank/DDBJ databases">
        <title>The draft genome sequence of Lewinella nigricans NBRC 102662.</title>
        <authorList>
            <person name="Wang K."/>
        </authorList>
    </citation>
    <scope>NUCLEOTIDE SEQUENCE [LARGE SCALE GENOMIC DNA]</scope>
    <source>
        <strain evidence="3 4">NBRC 102662</strain>
    </source>
</reference>
<keyword evidence="1" id="KW-0433">Leucine-rich repeat</keyword>
<dbReference type="AlphaFoldDB" id="A0A2D0NEA9"/>